<accession>A0A1W6DY26</accession>
<dbReference type="PANTHER" id="PTHR32114:SF2">
    <property type="entry name" value="ABC TRANSPORTER ABCH.3"/>
    <property type="match status" value="1"/>
</dbReference>
<feature type="coiled-coil region" evidence="1">
    <location>
        <begin position="614"/>
        <end position="731"/>
    </location>
</feature>
<keyword evidence="2" id="KW-0255">Endonuclease</keyword>
<sequence>MSDQEGSILNFMALVAEGEREAEQPKVPFDLSQQTQKVIFQKVRAKNFRSVGNDWMEVDFLKAKSTLVVSEDNGSGKSTLTVWAPYYALFDKPYNPKELKAALVNSATNKDALVELFFNTKGKNWLVRRGYKPSVFEIMFQDDNGNWIKDQAPAAMKDQQKYLESIIGFDAKIAENIMILGADKFTPFVEMDAPSRRHVVEKIWDLAVFPVMLKVAKEDTAVLVRTNEDCSRTIDSLKEKLRHSQEMLEQINSKQTILEALELRVAVLNERRSEVKKESATLRQEEDNQLAAFNVEIAKLKEQLASVQADVEERFSSALEEKRAALVAVKETGAAEIDQAVSELVFQLDYLKLALIQRKEEENEALKALTAEGSRMYSELNEQLKNAISESEKVASNIRKQRGEFKFEREDDISKGVQRLNELEQEQQKTKELISTLEAQFNEGISGIVELKNKVFLSESSRDQANKQHEEIQKQIAAFEHMGTCPTCAQAVGVEAVEAFKKTFESKLQECDTTQLDAKINLLSDTIEQKNQETVELSSKIGSLKLRLDAIQGEAASVSSDMRELEQAKAKEKSVWDSVTESLAATAKADFTQGVRNRINELVADTKVSQANLKTEWEEKKRKVRSDIDNHQAKIGQVKAEVGAAVAAKVSTAESELATVQSELREELTQATSSLDTEIKTLENRRVDAARTHSQTLGRLASELKQLDSDITAAESEVSSLQTNIADESSKQQTAIDKAQEDLGVMERDYQKTFERISVYKKLINELGDKEAKAEIIKAYMPFLNHKVNEYLDALNLHVGFKMDENFSIEFTAPDRKRQTTWSLSKGQAMRMNLAVLFALRDVANLKASVSTNLLIMDETIEPLSERGVQEIMEMFEHRFKDINMFVVTQRKAEFSEYFTDVINYGLRGGFTVQLN</sequence>
<feature type="coiled-coil region" evidence="1">
    <location>
        <begin position="352"/>
        <end position="482"/>
    </location>
</feature>
<proteinExistence type="predicted"/>
<keyword evidence="2" id="KW-0378">Hydrolase</keyword>
<organism evidence="2 3">
    <name type="scientific">Aeromonas phage phiA8-29</name>
    <dbReference type="NCBI Taxonomy" id="1978922"/>
    <lineage>
        <taxon>Viruses</taxon>
        <taxon>Duplodnaviria</taxon>
        <taxon>Heunggongvirae</taxon>
        <taxon>Uroviricota</taxon>
        <taxon>Caudoviricetes</taxon>
        <taxon>Pantevenvirales</taxon>
        <taxon>Ackermannviridae</taxon>
        <taxon>Tedavirus</taxon>
        <taxon>Tedavirus A829</taxon>
    </lineage>
</organism>
<dbReference type="Proteomes" id="UP000221506">
    <property type="component" value="Segment"/>
</dbReference>
<dbReference type="SUPFAM" id="SSF52540">
    <property type="entry name" value="P-loop containing nucleoside triphosphate hydrolases"/>
    <property type="match status" value="1"/>
</dbReference>
<reference evidence="2 3" key="1">
    <citation type="submission" date="2017-04" db="EMBL/GenBank/DDBJ databases">
        <title>Complete genome sequence and characterization of temperature-dependent bacteriophage phiA8-29 infecting Aeromonas.</title>
        <authorList>
            <person name="He Y."/>
            <person name="Yang H."/>
        </authorList>
    </citation>
    <scope>NUCLEOTIDE SEQUENCE [LARGE SCALE GENOMIC DNA]</scope>
</reference>
<evidence type="ECO:0000256" key="1">
    <source>
        <dbReference type="SAM" id="Coils"/>
    </source>
</evidence>
<gene>
    <name evidence="2" type="ORF">phiA829_004</name>
</gene>
<evidence type="ECO:0000313" key="3">
    <source>
        <dbReference type="Proteomes" id="UP000221506"/>
    </source>
</evidence>
<name>A0A1W6DY26_9CAUD</name>
<keyword evidence="2" id="KW-0540">Nuclease</keyword>
<keyword evidence="3" id="KW-1185">Reference proteome</keyword>
<dbReference type="Gene3D" id="3.40.50.300">
    <property type="entry name" value="P-loop containing nucleotide triphosphate hydrolases"/>
    <property type="match status" value="2"/>
</dbReference>
<protein>
    <submittedName>
        <fullName evidence="2">Recombination endonuclease subunit</fullName>
    </submittedName>
</protein>
<dbReference type="InterPro" id="IPR027417">
    <property type="entry name" value="P-loop_NTPase"/>
</dbReference>
<feature type="coiled-coil region" evidence="1">
    <location>
        <begin position="227"/>
        <end position="310"/>
    </location>
</feature>
<dbReference type="GO" id="GO:0004519">
    <property type="term" value="F:endonuclease activity"/>
    <property type="evidence" value="ECO:0007669"/>
    <property type="project" value="UniProtKB-KW"/>
</dbReference>
<evidence type="ECO:0000313" key="2">
    <source>
        <dbReference type="EMBL" id="ARK07824.1"/>
    </source>
</evidence>
<keyword evidence="1" id="KW-0175">Coiled coil</keyword>
<dbReference type="EMBL" id="KY914485">
    <property type="protein sequence ID" value="ARK07824.1"/>
    <property type="molecule type" value="Genomic_DNA"/>
</dbReference>
<dbReference type="PANTHER" id="PTHR32114">
    <property type="entry name" value="ABC TRANSPORTER ABCH.3"/>
    <property type="match status" value="1"/>
</dbReference>